<keyword evidence="1" id="KW-0472">Membrane</keyword>
<dbReference type="Proteomes" id="UP001271640">
    <property type="component" value="Unassembled WGS sequence"/>
</dbReference>
<evidence type="ECO:0000256" key="1">
    <source>
        <dbReference type="SAM" id="Phobius"/>
    </source>
</evidence>
<keyword evidence="1" id="KW-1133">Transmembrane helix</keyword>
<sequence>MTSWVPMVSAILGGAVTLSAVYFTNKWNADRFDKQLKHERKKENSKLFLEKGEELDELLSIWSKTNFLVKRNQLLVVKGKLTEVQLLEIVSKHSNKNNHDRLEVLLNIYFPEQVIYMEEAIKIRAKGNAAYDDFISGKLECKTAFIIIHNSEVGFSDKIDDLRKSIRDRLHKLIES</sequence>
<evidence type="ECO:0000313" key="2">
    <source>
        <dbReference type="EMBL" id="MDX8001188.1"/>
    </source>
</evidence>
<dbReference type="EMBL" id="VCDP01000169">
    <property type="protein sequence ID" value="MDX8001188.1"/>
    <property type="molecule type" value="Genomic_DNA"/>
</dbReference>
<reference evidence="3" key="1">
    <citation type="journal article" date="2024" name="Toxins">
        <title>Genome Sequence Analysis of Native Xenorhabdus Strains Isolated from Entomopathogenic Nematodes in Argentina.</title>
        <authorList>
            <person name="Palma L."/>
            <person name="Frizzo L."/>
            <person name="Kaiser S."/>
            <person name="Berry C."/>
            <person name="Caballero P."/>
            <person name="Bode H.B."/>
            <person name="Del Valle E.E."/>
        </authorList>
    </citation>
    <scope>NUCLEOTIDE SEQUENCE [LARGE SCALE GENOMIC DNA]</scope>
    <source>
        <strain evidence="3">Reich</strain>
    </source>
</reference>
<protein>
    <submittedName>
        <fullName evidence="2">Uncharacterized protein</fullName>
    </submittedName>
</protein>
<dbReference type="RefSeq" id="WP_319927886.1">
    <property type="nucleotide sequence ID" value="NZ_VCDP01000169.1"/>
</dbReference>
<gene>
    <name evidence="2" type="ORF">FE394_18895</name>
</gene>
<name>A0ABU4SRC0_9GAMM</name>
<feature type="transmembrane region" description="Helical" evidence="1">
    <location>
        <begin position="6"/>
        <end position="24"/>
    </location>
</feature>
<proteinExistence type="predicted"/>
<keyword evidence="3" id="KW-1185">Reference proteome</keyword>
<keyword evidence="1" id="KW-0812">Transmembrane</keyword>
<comment type="caution">
    <text evidence="2">The sequence shown here is derived from an EMBL/GenBank/DDBJ whole genome shotgun (WGS) entry which is preliminary data.</text>
</comment>
<organism evidence="2 3">
    <name type="scientific">Xenorhabdus littoralis</name>
    <dbReference type="NCBI Taxonomy" id="2582835"/>
    <lineage>
        <taxon>Bacteria</taxon>
        <taxon>Pseudomonadati</taxon>
        <taxon>Pseudomonadota</taxon>
        <taxon>Gammaproteobacteria</taxon>
        <taxon>Enterobacterales</taxon>
        <taxon>Morganellaceae</taxon>
        <taxon>Xenorhabdus</taxon>
    </lineage>
</organism>
<evidence type="ECO:0000313" key="3">
    <source>
        <dbReference type="Proteomes" id="UP001271640"/>
    </source>
</evidence>
<accession>A0ABU4SRC0</accession>